<protein>
    <recommendedName>
        <fullName evidence="4">Glycosyltransferase</fullName>
    </recommendedName>
</protein>
<dbReference type="AlphaFoldDB" id="A0A3B1D2I8"/>
<dbReference type="PANTHER" id="PTHR12526">
    <property type="entry name" value="GLYCOSYLTRANSFERASE"/>
    <property type="match status" value="1"/>
</dbReference>
<dbReference type="Pfam" id="PF13439">
    <property type="entry name" value="Glyco_transf_4"/>
    <property type="match status" value="1"/>
</dbReference>
<gene>
    <name evidence="3" type="ORF">MNBD_NITROSPINAE05-939</name>
</gene>
<dbReference type="InterPro" id="IPR028098">
    <property type="entry name" value="Glyco_trans_4-like_N"/>
</dbReference>
<reference evidence="3" key="1">
    <citation type="submission" date="2018-06" db="EMBL/GenBank/DDBJ databases">
        <authorList>
            <person name="Zhirakovskaya E."/>
        </authorList>
    </citation>
    <scope>NUCLEOTIDE SEQUENCE</scope>
</reference>
<dbReference type="Pfam" id="PF00534">
    <property type="entry name" value="Glycos_transf_1"/>
    <property type="match status" value="1"/>
</dbReference>
<accession>A0A3B1D2I8</accession>
<dbReference type="EMBL" id="UOGG01000078">
    <property type="protein sequence ID" value="VAX29200.1"/>
    <property type="molecule type" value="Genomic_DNA"/>
</dbReference>
<dbReference type="SUPFAM" id="SSF53756">
    <property type="entry name" value="UDP-Glycosyltransferase/glycogen phosphorylase"/>
    <property type="match status" value="1"/>
</dbReference>
<name>A0A3B1D2I8_9ZZZZ</name>
<evidence type="ECO:0000259" key="1">
    <source>
        <dbReference type="Pfam" id="PF00534"/>
    </source>
</evidence>
<evidence type="ECO:0008006" key="4">
    <source>
        <dbReference type="Google" id="ProtNLM"/>
    </source>
</evidence>
<sequence length="358" mass="39693">MHQLACALVRAGCQVHVLYSKEPNEKIAPDVPYKIHWVRRFNVQTINLDIFSFGLALHRLAGKEKFDVIHGNAEEAFFSACICQRHNAVGFFTSHAPHVPTTGVLRALCRPISFLKTVNLYLQRGALSRAKKIITFSEFSRALVLAGLGHGWQERVEVVSGGIDPSWFEVRRTPSEKPELIFWGRMEDEKGVWELLQALAIVAKKIPAIKLTLVGEGSRLDNYKQQVRKLGLIPKIIMPGWQSMDAIQQLVARAQVAVLPSRIESFGLSVAEAQGAGVPVVATHAGALKEVVDDGVTGTLVEAEDPKALADAICRVLENEEKFRLMAEAGRESARQKYSWDLTAQKVIALYQQELQAP</sequence>
<proteinExistence type="predicted"/>
<organism evidence="3">
    <name type="scientific">hydrothermal vent metagenome</name>
    <dbReference type="NCBI Taxonomy" id="652676"/>
    <lineage>
        <taxon>unclassified sequences</taxon>
        <taxon>metagenomes</taxon>
        <taxon>ecological metagenomes</taxon>
    </lineage>
</organism>
<dbReference type="InterPro" id="IPR001296">
    <property type="entry name" value="Glyco_trans_1"/>
</dbReference>
<dbReference type="PANTHER" id="PTHR12526:SF638">
    <property type="entry name" value="SPORE COAT PROTEIN SA"/>
    <property type="match status" value="1"/>
</dbReference>
<evidence type="ECO:0000259" key="2">
    <source>
        <dbReference type="Pfam" id="PF13439"/>
    </source>
</evidence>
<feature type="domain" description="Glycosyl transferase family 1" evidence="1">
    <location>
        <begin position="167"/>
        <end position="332"/>
    </location>
</feature>
<dbReference type="Gene3D" id="3.40.50.2000">
    <property type="entry name" value="Glycogen Phosphorylase B"/>
    <property type="match status" value="2"/>
</dbReference>
<evidence type="ECO:0000313" key="3">
    <source>
        <dbReference type="EMBL" id="VAX29200.1"/>
    </source>
</evidence>
<feature type="domain" description="Glycosyltransferase subfamily 4-like N-terminal" evidence="2">
    <location>
        <begin position="2"/>
        <end position="166"/>
    </location>
</feature>
<dbReference type="CDD" id="cd03801">
    <property type="entry name" value="GT4_PimA-like"/>
    <property type="match status" value="1"/>
</dbReference>
<dbReference type="GO" id="GO:0016757">
    <property type="term" value="F:glycosyltransferase activity"/>
    <property type="evidence" value="ECO:0007669"/>
    <property type="project" value="InterPro"/>
</dbReference>